<evidence type="ECO:0000313" key="2">
    <source>
        <dbReference type="EMBL" id="KAK3734336.1"/>
    </source>
</evidence>
<sequence length="99" mass="11145">MRGDLFSSNRNTSKNRKEDVYNVRPAPPNVGSAAGTEVNNMAADGRPGKGNLEIRTCTVHWYGRVGFEFDEVVLHTSVKLWRRDTIIGEMQFLVFSNVD</sequence>
<accession>A0AAE0Y633</accession>
<dbReference type="EMBL" id="JAWDGP010006855">
    <property type="protein sequence ID" value="KAK3734336.1"/>
    <property type="molecule type" value="Genomic_DNA"/>
</dbReference>
<protein>
    <submittedName>
        <fullName evidence="2">Uncharacterized protein</fullName>
    </submittedName>
</protein>
<proteinExistence type="predicted"/>
<evidence type="ECO:0000313" key="3">
    <source>
        <dbReference type="Proteomes" id="UP001283361"/>
    </source>
</evidence>
<keyword evidence="3" id="KW-1185">Reference proteome</keyword>
<gene>
    <name evidence="2" type="ORF">RRG08_058491</name>
</gene>
<dbReference type="AlphaFoldDB" id="A0AAE0Y633"/>
<feature type="compositionally biased region" description="Polar residues" evidence="1">
    <location>
        <begin position="1"/>
        <end position="12"/>
    </location>
</feature>
<name>A0AAE0Y633_9GAST</name>
<feature type="region of interest" description="Disordered" evidence="1">
    <location>
        <begin position="1"/>
        <end position="49"/>
    </location>
</feature>
<comment type="caution">
    <text evidence="2">The sequence shown here is derived from an EMBL/GenBank/DDBJ whole genome shotgun (WGS) entry which is preliminary data.</text>
</comment>
<evidence type="ECO:0000256" key="1">
    <source>
        <dbReference type="SAM" id="MobiDB-lite"/>
    </source>
</evidence>
<reference evidence="2" key="1">
    <citation type="journal article" date="2023" name="G3 (Bethesda)">
        <title>A reference genome for the long-term kleptoplast-retaining sea slug Elysia crispata morphotype clarki.</title>
        <authorList>
            <person name="Eastman K.E."/>
            <person name="Pendleton A.L."/>
            <person name="Shaikh M.A."/>
            <person name="Suttiyut T."/>
            <person name="Ogas R."/>
            <person name="Tomko P."/>
            <person name="Gavelis G."/>
            <person name="Widhalm J.R."/>
            <person name="Wisecaver J.H."/>
        </authorList>
    </citation>
    <scope>NUCLEOTIDE SEQUENCE</scope>
    <source>
        <strain evidence="2">ECLA1</strain>
    </source>
</reference>
<organism evidence="2 3">
    <name type="scientific">Elysia crispata</name>
    <name type="common">lettuce slug</name>
    <dbReference type="NCBI Taxonomy" id="231223"/>
    <lineage>
        <taxon>Eukaryota</taxon>
        <taxon>Metazoa</taxon>
        <taxon>Spiralia</taxon>
        <taxon>Lophotrochozoa</taxon>
        <taxon>Mollusca</taxon>
        <taxon>Gastropoda</taxon>
        <taxon>Heterobranchia</taxon>
        <taxon>Euthyneura</taxon>
        <taxon>Panpulmonata</taxon>
        <taxon>Sacoglossa</taxon>
        <taxon>Placobranchoidea</taxon>
        <taxon>Plakobranchidae</taxon>
        <taxon>Elysia</taxon>
    </lineage>
</organism>
<dbReference type="Proteomes" id="UP001283361">
    <property type="component" value="Unassembled WGS sequence"/>
</dbReference>